<dbReference type="RefSeq" id="XP_062883377.1">
    <property type="nucleotide sequence ID" value="XM_063027422.1"/>
</dbReference>
<dbReference type="STRING" id="294750.A0A095CAI5"/>
<keyword evidence="3" id="KW-0560">Oxidoreductase</keyword>
<dbReference type="HOGENOM" id="CLU_010194_12_0_1"/>
<dbReference type="InterPro" id="IPR002347">
    <property type="entry name" value="SDR_fam"/>
</dbReference>
<dbReference type="GeneID" id="88179697"/>
<dbReference type="GO" id="GO:0016491">
    <property type="term" value="F:oxidoreductase activity"/>
    <property type="evidence" value="ECO:0007669"/>
    <property type="project" value="UniProtKB-KW"/>
</dbReference>
<proteinExistence type="inferred from homology"/>
<reference evidence="4 5" key="1">
    <citation type="journal article" date="2011" name="MBio">
        <title>Genome variation in Cryptococcus gattii, an emerging pathogen of immunocompetent hosts.</title>
        <authorList>
            <person name="D'Souza C.A."/>
            <person name="Kronstad J.W."/>
            <person name="Taylor G."/>
            <person name="Warren R."/>
            <person name="Yuen M."/>
            <person name="Hu G."/>
            <person name="Jung W.H."/>
            <person name="Sham A."/>
            <person name="Kidd S.E."/>
            <person name="Tangen K."/>
            <person name="Lee N."/>
            <person name="Zeilmaker T."/>
            <person name="Sawkins J."/>
            <person name="McVicker G."/>
            <person name="Shah S."/>
            <person name="Gnerre S."/>
            <person name="Griggs A."/>
            <person name="Zeng Q."/>
            <person name="Bartlett K."/>
            <person name="Li W."/>
            <person name="Wang X."/>
            <person name="Heitman J."/>
            <person name="Stajich J.E."/>
            <person name="Fraser J.A."/>
            <person name="Meyer W."/>
            <person name="Carter D."/>
            <person name="Schein J."/>
            <person name="Krzywinski M."/>
            <person name="Kwon-Chung K.J."/>
            <person name="Varma A."/>
            <person name="Wang J."/>
            <person name="Brunham R."/>
            <person name="Fyfe M."/>
            <person name="Ouellette B.F."/>
            <person name="Siddiqui A."/>
            <person name="Marra M."/>
            <person name="Jones S."/>
            <person name="Holt R."/>
            <person name="Birren B.W."/>
            <person name="Galagan J.E."/>
            <person name="Cuomo C.A."/>
        </authorList>
    </citation>
    <scope>NUCLEOTIDE SEQUENCE [LARGE SCALE GENOMIC DNA]</scope>
    <source>
        <strain evidence="4 5">R265</strain>
    </source>
</reference>
<evidence type="ECO:0000313" key="4">
    <source>
        <dbReference type="EMBL" id="KGB77570.1"/>
    </source>
</evidence>
<dbReference type="Proteomes" id="UP000029445">
    <property type="component" value="Chromosome 1"/>
</dbReference>
<gene>
    <name evidence="4" type="ORF">CNBG_3408</name>
</gene>
<reference evidence="4 5" key="2">
    <citation type="journal article" date="2018" name="Proc. Natl. Acad. Sci.">
        <title>RNAi is a critical determinant of centromere evolution in closely related fungi.</title>
        <authorList>
            <person name="Yadav V."/>
            <person name="Sun S."/>
            <person name="Billmyre R.B."/>
            <person name="Thimmappa B.C."/>
            <person name="Shea T."/>
            <person name="Lintner R."/>
            <person name="Bakkeren G."/>
            <person name="Cuomo C.A."/>
            <person name="Heitman J."/>
            <person name="Sanyal K."/>
        </authorList>
    </citation>
    <scope>NUCLEOTIDE SEQUENCE [LARGE SCALE GENOMIC DNA]</scope>
    <source>
        <strain evidence="4 5">R265</strain>
    </source>
</reference>
<evidence type="ECO:0000256" key="3">
    <source>
        <dbReference type="ARBA" id="ARBA00023002"/>
    </source>
</evidence>
<name>A0A095CAI5_CRYD2</name>
<dbReference type="PANTHER" id="PTHR43618">
    <property type="entry name" value="7-ALPHA-HYDROXYSTEROID DEHYDROGENASE"/>
    <property type="match status" value="1"/>
</dbReference>
<dbReference type="PROSITE" id="PS00061">
    <property type="entry name" value="ADH_SHORT"/>
    <property type="match status" value="1"/>
</dbReference>
<dbReference type="InterPro" id="IPR036291">
    <property type="entry name" value="NAD(P)-bd_dom_sf"/>
</dbReference>
<dbReference type="EMBL" id="CP025759">
    <property type="protein sequence ID" value="KGB77570.1"/>
    <property type="molecule type" value="Genomic_DNA"/>
</dbReference>
<dbReference type="AlphaFoldDB" id="A0A095CAI5"/>
<dbReference type="OMA" id="AKEMWQL"/>
<dbReference type="KEGG" id="cdeu:CNBG_3408"/>
<organism evidence="4 5">
    <name type="scientific">Cryptococcus deuterogattii (strain R265)</name>
    <name type="common">Cryptococcus gattii VGII (strain R265)</name>
    <dbReference type="NCBI Taxonomy" id="294750"/>
    <lineage>
        <taxon>Eukaryota</taxon>
        <taxon>Fungi</taxon>
        <taxon>Dikarya</taxon>
        <taxon>Basidiomycota</taxon>
        <taxon>Agaricomycotina</taxon>
        <taxon>Tremellomycetes</taxon>
        <taxon>Tremellales</taxon>
        <taxon>Cryptococcaceae</taxon>
        <taxon>Cryptococcus</taxon>
        <taxon>Cryptococcus gattii species complex</taxon>
    </lineage>
</organism>
<evidence type="ECO:0000256" key="2">
    <source>
        <dbReference type="ARBA" id="ARBA00022857"/>
    </source>
</evidence>
<accession>A0A095CAI5</accession>
<keyword evidence="2" id="KW-0521">NADP</keyword>
<keyword evidence="5" id="KW-1185">Reference proteome</keyword>
<dbReference type="InterPro" id="IPR052178">
    <property type="entry name" value="Sec_Metab_Biosynth_SDR"/>
</dbReference>
<dbReference type="Gene3D" id="3.40.50.720">
    <property type="entry name" value="NAD(P)-binding Rossmann-like Domain"/>
    <property type="match status" value="1"/>
</dbReference>
<dbReference type="InterPro" id="IPR020904">
    <property type="entry name" value="Sc_DH/Rdtase_CS"/>
</dbReference>
<dbReference type="OrthoDB" id="3819888at2759"/>
<comment type="similarity">
    <text evidence="1">Belongs to the short-chain dehydrogenases/reductases (SDR) family.</text>
</comment>
<dbReference type="VEuPathDB" id="FungiDB:CNBG_3408"/>
<protein>
    <submittedName>
        <fullName evidence="4">Short-chain dehydrogenase</fullName>
    </submittedName>
</protein>
<dbReference type="CDD" id="cd05233">
    <property type="entry name" value="SDR_c"/>
    <property type="match status" value="1"/>
</dbReference>
<dbReference type="PRINTS" id="PR00080">
    <property type="entry name" value="SDRFAMILY"/>
</dbReference>
<dbReference type="Pfam" id="PF13561">
    <property type="entry name" value="adh_short_C2"/>
    <property type="match status" value="1"/>
</dbReference>
<evidence type="ECO:0000256" key="1">
    <source>
        <dbReference type="ARBA" id="ARBA00006484"/>
    </source>
</evidence>
<dbReference type="PANTHER" id="PTHR43618:SF4">
    <property type="entry name" value="SHORT CHAIN DEHYDROGENASE_REDUCTASE FAMILY (AFU_ORTHOLOGUE AFUA_7G04540)"/>
    <property type="match status" value="1"/>
</dbReference>
<sequence>MSDGEHALARTVFGSDKLSASKLFNVDGWVVLVTGGGTGLGLITAGALAENGAKVYITGRRLEPLQEAAKIAAPKGGKGTIIPLQADMSMKEDIDKVKETITSKEKWLNALINNHGVAITPPKIDDAEQTAEGLSKFMYDGEKFDNWLDAYRINTASYYFTSFAFLPLLAAAKSVGNFSEPGNIINVASISGMTVTSQGGQFSYNSSKGATIALTRMLATELARRELGVRVNMICPGYFPSGMTGYTEDDTKPSKEFKDKMGTPLGRTGNAIDYAQTVFSLLSNQYITGRELVVDGGYLLNQI</sequence>
<evidence type="ECO:0000313" key="5">
    <source>
        <dbReference type="Proteomes" id="UP000029445"/>
    </source>
</evidence>
<dbReference type="PRINTS" id="PR00081">
    <property type="entry name" value="GDHRDH"/>
</dbReference>
<dbReference type="SUPFAM" id="SSF51735">
    <property type="entry name" value="NAD(P)-binding Rossmann-fold domains"/>
    <property type="match status" value="1"/>
</dbReference>